<dbReference type="EMBL" id="JBBPBN010000291">
    <property type="protein sequence ID" value="KAK8490100.1"/>
    <property type="molecule type" value="Genomic_DNA"/>
</dbReference>
<name>A0ABR2AB71_9ROSI</name>
<reference evidence="1 2" key="1">
    <citation type="journal article" date="2024" name="G3 (Bethesda)">
        <title>Genome assembly of Hibiscus sabdariffa L. provides insights into metabolisms of medicinal natural products.</title>
        <authorList>
            <person name="Kim T."/>
        </authorList>
    </citation>
    <scope>NUCLEOTIDE SEQUENCE [LARGE SCALE GENOMIC DNA]</scope>
    <source>
        <strain evidence="1">TK-2024</strain>
        <tissue evidence="1">Old leaves</tissue>
    </source>
</reference>
<sequence length="72" mass="8205">MNGMKWKPYPTLMVCVDVPHGHGQMKRDNNPPLLLKSNSSRQDNSKPFFLPKLITKGVLITPKFDTLLKELV</sequence>
<organism evidence="1 2">
    <name type="scientific">Hibiscus sabdariffa</name>
    <name type="common">roselle</name>
    <dbReference type="NCBI Taxonomy" id="183260"/>
    <lineage>
        <taxon>Eukaryota</taxon>
        <taxon>Viridiplantae</taxon>
        <taxon>Streptophyta</taxon>
        <taxon>Embryophyta</taxon>
        <taxon>Tracheophyta</taxon>
        <taxon>Spermatophyta</taxon>
        <taxon>Magnoliopsida</taxon>
        <taxon>eudicotyledons</taxon>
        <taxon>Gunneridae</taxon>
        <taxon>Pentapetalae</taxon>
        <taxon>rosids</taxon>
        <taxon>malvids</taxon>
        <taxon>Malvales</taxon>
        <taxon>Malvaceae</taxon>
        <taxon>Malvoideae</taxon>
        <taxon>Hibiscus</taxon>
    </lineage>
</organism>
<accession>A0ABR2AB71</accession>
<dbReference type="Proteomes" id="UP001396334">
    <property type="component" value="Unassembled WGS sequence"/>
</dbReference>
<protein>
    <submittedName>
        <fullName evidence="1">Uncharacterized protein</fullName>
    </submittedName>
</protein>
<evidence type="ECO:0000313" key="2">
    <source>
        <dbReference type="Proteomes" id="UP001396334"/>
    </source>
</evidence>
<comment type="caution">
    <text evidence="1">The sequence shown here is derived from an EMBL/GenBank/DDBJ whole genome shotgun (WGS) entry which is preliminary data.</text>
</comment>
<keyword evidence="2" id="KW-1185">Reference proteome</keyword>
<evidence type="ECO:0000313" key="1">
    <source>
        <dbReference type="EMBL" id="KAK8490100.1"/>
    </source>
</evidence>
<gene>
    <name evidence="1" type="ORF">V6N11_081570</name>
</gene>
<proteinExistence type="predicted"/>